<proteinExistence type="predicted"/>
<feature type="transmembrane region" description="Helical" evidence="6">
    <location>
        <begin position="96"/>
        <end position="117"/>
    </location>
</feature>
<dbReference type="PANTHER" id="PTHR30482:SF17">
    <property type="entry name" value="ABC TRANSPORTER ATP-BINDING PROTEIN"/>
    <property type="match status" value="1"/>
</dbReference>
<dbReference type="GO" id="GO:0015658">
    <property type="term" value="F:branched-chain amino acid transmembrane transporter activity"/>
    <property type="evidence" value="ECO:0007669"/>
    <property type="project" value="InterPro"/>
</dbReference>
<dbReference type="OrthoDB" id="9804361at2"/>
<feature type="transmembrane region" description="Helical" evidence="6">
    <location>
        <begin position="122"/>
        <end position="139"/>
    </location>
</feature>
<dbReference type="InterPro" id="IPR043428">
    <property type="entry name" value="LivM-like"/>
</dbReference>
<feature type="transmembrane region" description="Helical" evidence="6">
    <location>
        <begin position="171"/>
        <end position="192"/>
    </location>
</feature>
<dbReference type="CDD" id="cd06581">
    <property type="entry name" value="TM_PBP1_LivM_like"/>
    <property type="match status" value="1"/>
</dbReference>
<feature type="transmembrane region" description="Helical" evidence="6">
    <location>
        <begin position="45"/>
        <end position="64"/>
    </location>
</feature>
<dbReference type="Proteomes" id="UP000295023">
    <property type="component" value="Unassembled WGS sequence"/>
</dbReference>
<accession>A0A4R4D9W5</accession>
<dbReference type="AlphaFoldDB" id="A0A4R4D9W5"/>
<feature type="transmembrane region" description="Helical" evidence="6">
    <location>
        <begin position="296"/>
        <end position="319"/>
    </location>
</feature>
<dbReference type="Pfam" id="PF02653">
    <property type="entry name" value="BPD_transp_2"/>
    <property type="match status" value="1"/>
</dbReference>
<name>A0A4R4D9W5_9PROT</name>
<keyword evidence="3 6" id="KW-0812">Transmembrane</keyword>
<feature type="transmembrane region" description="Helical" evidence="6">
    <location>
        <begin position="220"/>
        <end position="240"/>
    </location>
</feature>
<dbReference type="GO" id="GO:0005886">
    <property type="term" value="C:plasma membrane"/>
    <property type="evidence" value="ECO:0007669"/>
    <property type="project" value="UniProtKB-SubCell"/>
</dbReference>
<evidence type="ECO:0000256" key="3">
    <source>
        <dbReference type="ARBA" id="ARBA00022692"/>
    </source>
</evidence>
<feature type="transmembrane region" description="Helical" evidence="6">
    <location>
        <begin position="71"/>
        <end position="90"/>
    </location>
</feature>
<dbReference type="EMBL" id="SKBM01000022">
    <property type="protein sequence ID" value="TCZ56612.1"/>
    <property type="molecule type" value="Genomic_DNA"/>
</dbReference>
<evidence type="ECO:0000313" key="8">
    <source>
        <dbReference type="Proteomes" id="UP000295023"/>
    </source>
</evidence>
<keyword evidence="8" id="KW-1185">Reference proteome</keyword>
<dbReference type="InterPro" id="IPR001851">
    <property type="entry name" value="ABC_transp_permease"/>
</dbReference>
<keyword evidence="2" id="KW-1003">Cell membrane</keyword>
<evidence type="ECO:0000256" key="6">
    <source>
        <dbReference type="SAM" id="Phobius"/>
    </source>
</evidence>
<dbReference type="PANTHER" id="PTHR30482">
    <property type="entry name" value="HIGH-AFFINITY BRANCHED-CHAIN AMINO ACID TRANSPORT SYSTEM PERMEASE"/>
    <property type="match status" value="1"/>
</dbReference>
<feature type="transmembrane region" description="Helical" evidence="6">
    <location>
        <begin position="20"/>
        <end position="39"/>
    </location>
</feature>
<evidence type="ECO:0000256" key="4">
    <source>
        <dbReference type="ARBA" id="ARBA00022989"/>
    </source>
</evidence>
<evidence type="ECO:0000313" key="7">
    <source>
        <dbReference type="EMBL" id="TCZ56612.1"/>
    </source>
</evidence>
<evidence type="ECO:0000256" key="1">
    <source>
        <dbReference type="ARBA" id="ARBA00004651"/>
    </source>
</evidence>
<sequence>MSGSANSLSRPAGAAPARSLGEGLPALLGIAALVLVAWAVPWLKFVLTIALAKGIAVLGILLLLRAGQVSFGHAMFLATGAYTVAFVAPFQTEALLLLPLAALLATLLGLAVGLFVVRYRDIFFGMLNLALSMVLYSLLEKLYEYTKGTDGIRVSVLTFAGLRPERETQEWLMFGLALLLAVLFGLLVRAYLASPMGRALAGIKTRETRLEFMGVSARRVLLFAYVLSALMGGTAGALVAMTSRHVTPQLAYWTSSGELVFIAILGGAGSALGPFLGAAAFELVRVYAAAAVADAWQMILGAVLLLVILFAPGGIWGMLAGRLRRSA</sequence>
<feature type="transmembrane region" description="Helical" evidence="6">
    <location>
        <begin position="260"/>
        <end position="284"/>
    </location>
</feature>
<evidence type="ECO:0000256" key="5">
    <source>
        <dbReference type="ARBA" id="ARBA00023136"/>
    </source>
</evidence>
<comment type="subcellular location">
    <subcellularLocation>
        <location evidence="1">Cell membrane</location>
        <topology evidence="1">Multi-pass membrane protein</topology>
    </subcellularLocation>
</comment>
<keyword evidence="5 6" id="KW-0472">Membrane</keyword>
<comment type="caution">
    <text evidence="7">The sequence shown here is derived from an EMBL/GenBank/DDBJ whole genome shotgun (WGS) entry which is preliminary data.</text>
</comment>
<organism evidence="7 8">
    <name type="scientific">Roseicella aquatilis</name>
    <dbReference type="NCBI Taxonomy" id="2527868"/>
    <lineage>
        <taxon>Bacteria</taxon>
        <taxon>Pseudomonadati</taxon>
        <taxon>Pseudomonadota</taxon>
        <taxon>Alphaproteobacteria</taxon>
        <taxon>Acetobacterales</taxon>
        <taxon>Roseomonadaceae</taxon>
        <taxon>Roseicella</taxon>
    </lineage>
</organism>
<dbReference type="RefSeq" id="WP_132293462.1">
    <property type="nucleotide sequence ID" value="NZ_SKBM01000022.1"/>
</dbReference>
<gene>
    <name evidence="7" type="ORF">EXY23_19675</name>
</gene>
<protein>
    <submittedName>
        <fullName evidence="7">Branched-chain amino acid ABC transporter permease</fullName>
    </submittedName>
</protein>
<keyword evidence="4 6" id="KW-1133">Transmembrane helix</keyword>
<reference evidence="7 8" key="1">
    <citation type="submission" date="2019-03" db="EMBL/GenBank/DDBJ databases">
        <title>Paracraurococcus aquatilis NE82 genome sequence.</title>
        <authorList>
            <person name="Zhao Y."/>
            <person name="Du Z."/>
        </authorList>
    </citation>
    <scope>NUCLEOTIDE SEQUENCE [LARGE SCALE GENOMIC DNA]</scope>
    <source>
        <strain evidence="7 8">NE82</strain>
    </source>
</reference>
<evidence type="ECO:0000256" key="2">
    <source>
        <dbReference type="ARBA" id="ARBA00022475"/>
    </source>
</evidence>